<reference evidence="3 4" key="1">
    <citation type="submission" date="2016-10" db="EMBL/GenBank/DDBJ databases">
        <authorList>
            <person name="de Groot N.N."/>
        </authorList>
    </citation>
    <scope>NUCLEOTIDE SEQUENCE [LARGE SCALE GENOMIC DNA]</scope>
    <source>
        <strain evidence="3 4">CGMCC 1.5070</strain>
    </source>
</reference>
<keyword evidence="3" id="KW-0862">Zinc</keyword>
<protein>
    <submittedName>
        <fullName evidence="3">Putative zinc-finger</fullName>
    </submittedName>
</protein>
<gene>
    <name evidence="3" type="ORF">SAMN05216180_0397</name>
</gene>
<keyword evidence="1" id="KW-0472">Membrane</keyword>
<dbReference type="AlphaFoldDB" id="A0A1H7Z2H4"/>
<feature type="domain" description="Putative zinc-finger" evidence="2">
    <location>
        <begin position="6"/>
        <end position="39"/>
    </location>
</feature>
<dbReference type="GO" id="GO:0008270">
    <property type="term" value="F:zinc ion binding"/>
    <property type="evidence" value="ECO:0007669"/>
    <property type="project" value="UniProtKB-KW"/>
</dbReference>
<dbReference type="Proteomes" id="UP000199158">
    <property type="component" value="Unassembled WGS sequence"/>
</dbReference>
<sequence length="171" mass="20234">MEKMSCNVVRDLLPLYAEGLTSEETNTVVRSHLDECKVCTEYYACCNTDLDLRIDKPTKSDRKIIRWMRLKFLWYLFWPLFYGVSWQFGWQNQTLRLMIEALIVVFTLPFYSSFEINFDPEKRKEYYSREEKNINSGKSSLFSQAVFMSLPILIPVLFGVIPLIIKELIKS</sequence>
<feature type="transmembrane region" description="Helical" evidence="1">
    <location>
        <begin position="141"/>
        <end position="165"/>
    </location>
</feature>
<keyword evidence="3" id="KW-0863">Zinc-finger</keyword>
<evidence type="ECO:0000259" key="2">
    <source>
        <dbReference type="Pfam" id="PF13490"/>
    </source>
</evidence>
<keyword evidence="4" id="KW-1185">Reference proteome</keyword>
<proteinExistence type="predicted"/>
<dbReference type="InterPro" id="IPR027383">
    <property type="entry name" value="Znf_put"/>
</dbReference>
<dbReference type="STRING" id="474960.SAMN05216180_0397"/>
<dbReference type="EMBL" id="FOCG01000001">
    <property type="protein sequence ID" value="SEM52453.1"/>
    <property type="molecule type" value="Genomic_DNA"/>
</dbReference>
<keyword evidence="1" id="KW-0812">Transmembrane</keyword>
<feature type="transmembrane region" description="Helical" evidence="1">
    <location>
        <begin position="72"/>
        <end position="89"/>
    </location>
</feature>
<name>A0A1H7Z2H4_9FIRM</name>
<accession>A0A1H7Z2H4</accession>
<organism evidence="3 4">
    <name type="scientific">Hydrogenoanaerobacterium saccharovorans</name>
    <dbReference type="NCBI Taxonomy" id="474960"/>
    <lineage>
        <taxon>Bacteria</taxon>
        <taxon>Bacillati</taxon>
        <taxon>Bacillota</taxon>
        <taxon>Clostridia</taxon>
        <taxon>Eubacteriales</taxon>
        <taxon>Oscillospiraceae</taxon>
        <taxon>Hydrogenoanaerobacterium</taxon>
    </lineage>
</organism>
<dbReference type="Pfam" id="PF13490">
    <property type="entry name" value="zf-HC2"/>
    <property type="match status" value="1"/>
</dbReference>
<keyword evidence="3" id="KW-0479">Metal-binding</keyword>
<keyword evidence="1" id="KW-1133">Transmembrane helix</keyword>
<evidence type="ECO:0000313" key="4">
    <source>
        <dbReference type="Proteomes" id="UP000199158"/>
    </source>
</evidence>
<evidence type="ECO:0000313" key="3">
    <source>
        <dbReference type="EMBL" id="SEM52453.1"/>
    </source>
</evidence>
<dbReference type="RefSeq" id="WP_242943065.1">
    <property type="nucleotide sequence ID" value="NZ_FOCG01000001.1"/>
</dbReference>
<feature type="transmembrane region" description="Helical" evidence="1">
    <location>
        <begin position="95"/>
        <end position="114"/>
    </location>
</feature>
<evidence type="ECO:0000256" key="1">
    <source>
        <dbReference type="SAM" id="Phobius"/>
    </source>
</evidence>